<evidence type="ECO:0000313" key="3">
    <source>
        <dbReference type="Proteomes" id="UP000698800"/>
    </source>
</evidence>
<proteinExistence type="predicted"/>
<accession>A0A9P8I1Y5</accession>
<reference evidence="2" key="1">
    <citation type="submission" date="2021-03" db="EMBL/GenBank/DDBJ databases">
        <title>Comparative genomics and phylogenomic investigation of the class Geoglossomycetes provide insights into ecological specialization and systematics.</title>
        <authorList>
            <person name="Melie T."/>
            <person name="Pirro S."/>
            <person name="Miller A.N."/>
            <person name="Quandt A."/>
        </authorList>
    </citation>
    <scope>NUCLEOTIDE SEQUENCE</scope>
    <source>
        <strain evidence="2">GBOQ0MN5Z8</strain>
    </source>
</reference>
<dbReference type="Proteomes" id="UP000698800">
    <property type="component" value="Unassembled WGS sequence"/>
</dbReference>
<dbReference type="AlphaFoldDB" id="A0A9P8I1Y5"/>
<gene>
    <name evidence="2" type="ORF">FGG08_003782</name>
</gene>
<dbReference type="EMBL" id="JAGHQL010000069">
    <property type="protein sequence ID" value="KAH0541760.1"/>
    <property type="molecule type" value="Genomic_DNA"/>
</dbReference>
<feature type="compositionally biased region" description="Acidic residues" evidence="1">
    <location>
        <begin position="78"/>
        <end position="93"/>
    </location>
</feature>
<organism evidence="2 3">
    <name type="scientific">Glutinoglossum americanum</name>
    <dbReference type="NCBI Taxonomy" id="1670608"/>
    <lineage>
        <taxon>Eukaryota</taxon>
        <taxon>Fungi</taxon>
        <taxon>Dikarya</taxon>
        <taxon>Ascomycota</taxon>
        <taxon>Pezizomycotina</taxon>
        <taxon>Geoglossomycetes</taxon>
        <taxon>Geoglossales</taxon>
        <taxon>Geoglossaceae</taxon>
        <taxon>Glutinoglossum</taxon>
    </lineage>
</organism>
<feature type="region of interest" description="Disordered" evidence="1">
    <location>
        <begin position="61"/>
        <end position="130"/>
    </location>
</feature>
<protein>
    <submittedName>
        <fullName evidence="2">Uncharacterized protein</fullName>
    </submittedName>
</protein>
<keyword evidence="3" id="KW-1185">Reference proteome</keyword>
<comment type="caution">
    <text evidence="2">The sequence shown here is derived from an EMBL/GenBank/DDBJ whole genome shotgun (WGS) entry which is preliminary data.</text>
</comment>
<name>A0A9P8I1Y5_9PEZI</name>
<sequence>MWTGTDMATGQSHSKTSVGAMADINSTTGAKTVAEACTTAVTSNGTEYAMADASLYASSDSEMALPSTRPTLPGLEPLSDDDSGDMADIDTDASSEAGAVPAPIGPALPDSSRPPAPRQEEGGGTVGIPHAHTWYRTPLTRSALRLLEFEFEDENSDGEEGDGKEVSMVICCTTCQEPVNDGIWRCQHKACAGMFCDACYFSSGSGRRPVWSEIENDEEL</sequence>
<evidence type="ECO:0000313" key="2">
    <source>
        <dbReference type="EMBL" id="KAH0541760.1"/>
    </source>
</evidence>
<evidence type="ECO:0000256" key="1">
    <source>
        <dbReference type="SAM" id="MobiDB-lite"/>
    </source>
</evidence>